<evidence type="ECO:0000313" key="2">
    <source>
        <dbReference type="EMBL" id="JAH31091.1"/>
    </source>
</evidence>
<reference evidence="2" key="2">
    <citation type="journal article" date="2015" name="Fish Shellfish Immunol.">
        <title>Early steps in the European eel (Anguilla anguilla)-Vibrio vulnificus interaction in the gills: Role of the RtxA13 toxin.</title>
        <authorList>
            <person name="Callol A."/>
            <person name="Pajuelo D."/>
            <person name="Ebbesson L."/>
            <person name="Teles M."/>
            <person name="MacKenzie S."/>
            <person name="Amaro C."/>
        </authorList>
    </citation>
    <scope>NUCLEOTIDE SEQUENCE</scope>
</reference>
<dbReference type="EMBL" id="GBXM01077486">
    <property type="protein sequence ID" value="JAH31091.1"/>
    <property type="molecule type" value="Transcribed_RNA"/>
</dbReference>
<protein>
    <submittedName>
        <fullName evidence="2">Uncharacterized protein</fullName>
    </submittedName>
</protein>
<keyword evidence="1" id="KW-0472">Membrane</keyword>
<reference evidence="2" key="1">
    <citation type="submission" date="2014-11" db="EMBL/GenBank/DDBJ databases">
        <authorList>
            <person name="Amaro Gonzalez C."/>
        </authorList>
    </citation>
    <scope>NUCLEOTIDE SEQUENCE</scope>
</reference>
<sequence length="34" mass="3946">MYQESSEYAFPCRICSLIINIVTVLTFLIIAQKH</sequence>
<evidence type="ECO:0000256" key="1">
    <source>
        <dbReference type="SAM" id="Phobius"/>
    </source>
</evidence>
<proteinExistence type="predicted"/>
<name>A0A0E9RPI9_ANGAN</name>
<dbReference type="AlphaFoldDB" id="A0A0E9RPI9"/>
<keyword evidence="1" id="KW-1133">Transmembrane helix</keyword>
<organism evidence="2">
    <name type="scientific">Anguilla anguilla</name>
    <name type="common">European freshwater eel</name>
    <name type="synonym">Muraena anguilla</name>
    <dbReference type="NCBI Taxonomy" id="7936"/>
    <lineage>
        <taxon>Eukaryota</taxon>
        <taxon>Metazoa</taxon>
        <taxon>Chordata</taxon>
        <taxon>Craniata</taxon>
        <taxon>Vertebrata</taxon>
        <taxon>Euteleostomi</taxon>
        <taxon>Actinopterygii</taxon>
        <taxon>Neopterygii</taxon>
        <taxon>Teleostei</taxon>
        <taxon>Anguilliformes</taxon>
        <taxon>Anguillidae</taxon>
        <taxon>Anguilla</taxon>
    </lineage>
</organism>
<accession>A0A0E9RPI9</accession>
<feature type="transmembrane region" description="Helical" evidence="1">
    <location>
        <begin position="12"/>
        <end position="31"/>
    </location>
</feature>
<keyword evidence="1" id="KW-0812">Transmembrane</keyword>